<keyword evidence="1 4" id="KW-0436">Ligase</keyword>
<organism evidence="4 5">
    <name type="scientific">Aquicoccus porphyridii</name>
    <dbReference type="NCBI Taxonomy" id="1852029"/>
    <lineage>
        <taxon>Bacteria</taxon>
        <taxon>Pseudomonadati</taxon>
        <taxon>Pseudomonadota</taxon>
        <taxon>Alphaproteobacteria</taxon>
        <taxon>Rhodobacterales</taxon>
        <taxon>Paracoccaceae</taxon>
        <taxon>Aquicoccus</taxon>
    </lineage>
</organism>
<dbReference type="AlphaFoldDB" id="A0A5A9ZU88"/>
<evidence type="ECO:0000313" key="4">
    <source>
        <dbReference type="EMBL" id="KAA0920923.1"/>
    </source>
</evidence>
<dbReference type="Pfam" id="PF00501">
    <property type="entry name" value="AMP-binding"/>
    <property type="match status" value="1"/>
</dbReference>
<feature type="domain" description="AMP-binding enzyme C-terminal" evidence="3">
    <location>
        <begin position="420"/>
        <end position="493"/>
    </location>
</feature>
<evidence type="ECO:0000313" key="5">
    <source>
        <dbReference type="Proteomes" id="UP000325291"/>
    </source>
</evidence>
<protein>
    <submittedName>
        <fullName evidence="4">Acyl--CoA ligase</fullName>
    </submittedName>
</protein>
<dbReference type="Proteomes" id="UP000325291">
    <property type="component" value="Unassembled WGS sequence"/>
</dbReference>
<dbReference type="RefSeq" id="WP_111362054.1">
    <property type="nucleotide sequence ID" value="NZ_VINQ01000001.1"/>
</dbReference>
<dbReference type="GO" id="GO:0016878">
    <property type="term" value="F:acid-thiol ligase activity"/>
    <property type="evidence" value="ECO:0007669"/>
    <property type="project" value="TreeGrafter"/>
</dbReference>
<evidence type="ECO:0000259" key="3">
    <source>
        <dbReference type="Pfam" id="PF13193"/>
    </source>
</evidence>
<dbReference type="GO" id="GO:0044550">
    <property type="term" value="P:secondary metabolite biosynthetic process"/>
    <property type="evidence" value="ECO:0007669"/>
    <property type="project" value="TreeGrafter"/>
</dbReference>
<keyword evidence="5" id="KW-1185">Reference proteome</keyword>
<evidence type="ECO:0000259" key="2">
    <source>
        <dbReference type="Pfam" id="PF00501"/>
    </source>
</evidence>
<dbReference type="InterPro" id="IPR000873">
    <property type="entry name" value="AMP-dep_synth/lig_dom"/>
</dbReference>
<sequence length="510" mass="54848">MRSIHDEGPFAPCPNPFNFTAHVLGRAADLPDKIALAVLGPARAERWSYARLEQAVRGTGTGLLQAGLKPGDIVLMRLGNTVEFPIAYLGAIAVGCVPVPTSSQLTAHEVAAMIDTLKPAAILRGDGIACPDEPGVPVIGQDDLEAMRDLGPCEYDMGDPDRLAYIIFTSGTSGKPRAVCHAHRAIWARQMMHEGWYGLGEGDRLCHAGAFNWTYTLGTGLMDPWSVGATALIPEPGTAPEMIPLLLKRYDATIFAAAPGVYRKILSQSTKIDLPRLRHGLSAGEKLSEAIRAGWHAATGTMLYEAFGMSECSTFISASPSRPARPGTLGRPQKGRRVAIVDEAGEPVPLGEDGTIAVSNRDPGLMLGYLGAEEETAARFRGEWFLTGDHGAMGEDFQIEYHARVDDMMNAGGYRVSPLEVESAFHDFPGLTEIGVTDVEVKADARVIVAFYTSPAPLDAAALAAYAGERLARYKQPRLFVHVDALPRNPNGKLQRQALKQVYEAQHGQA</sequence>
<feature type="domain" description="AMP-dependent synthetase/ligase" evidence="2">
    <location>
        <begin position="27"/>
        <end position="370"/>
    </location>
</feature>
<dbReference type="Gene3D" id="3.30.300.30">
    <property type="match status" value="1"/>
</dbReference>
<proteinExistence type="predicted"/>
<evidence type="ECO:0000256" key="1">
    <source>
        <dbReference type="ARBA" id="ARBA00022598"/>
    </source>
</evidence>
<dbReference type="InterPro" id="IPR025110">
    <property type="entry name" value="AMP-bd_C"/>
</dbReference>
<dbReference type="InterPro" id="IPR045851">
    <property type="entry name" value="AMP-bd_C_sf"/>
</dbReference>
<dbReference type="InterPro" id="IPR042099">
    <property type="entry name" value="ANL_N_sf"/>
</dbReference>
<name>A0A5A9ZU88_9RHOB</name>
<gene>
    <name evidence="4" type="ORF">FLO80_01740</name>
</gene>
<dbReference type="EMBL" id="VINQ01000001">
    <property type="protein sequence ID" value="KAA0920923.1"/>
    <property type="molecule type" value="Genomic_DNA"/>
</dbReference>
<dbReference type="SUPFAM" id="SSF56801">
    <property type="entry name" value="Acetyl-CoA synthetase-like"/>
    <property type="match status" value="1"/>
</dbReference>
<dbReference type="PANTHER" id="PTHR43352">
    <property type="entry name" value="ACETYL-COA SYNTHETASE"/>
    <property type="match status" value="1"/>
</dbReference>
<dbReference type="Gene3D" id="3.40.50.12780">
    <property type="entry name" value="N-terminal domain of ligase-like"/>
    <property type="match status" value="1"/>
</dbReference>
<dbReference type="Pfam" id="PF13193">
    <property type="entry name" value="AMP-binding_C"/>
    <property type="match status" value="1"/>
</dbReference>
<accession>A0A5A9ZU88</accession>
<reference evidence="4 5" key="1">
    <citation type="submission" date="2019-07" db="EMBL/GenBank/DDBJ databases">
        <title>Aquicoccus porphyridii gen. nov., sp. nov., isolated from a small marine red alga, Porphyridium marinum.</title>
        <authorList>
            <person name="Liu L."/>
        </authorList>
    </citation>
    <scope>NUCLEOTIDE SEQUENCE [LARGE SCALE GENOMIC DNA]</scope>
    <source>
        <strain evidence="4 5">L1 8-17</strain>
    </source>
</reference>
<dbReference type="InterPro" id="IPR020845">
    <property type="entry name" value="AMP-binding_CS"/>
</dbReference>
<dbReference type="PROSITE" id="PS00455">
    <property type="entry name" value="AMP_BINDING"/>
    <property type="match status" value="1"/>
</dbReference>
<dbReference type="PANTHER" id="PTHR43352:SF1">
    <property type="entry name" value="ANTHRANILATE--COA LIGASE"/>
    <property type="match status" value="1"/>
</dbReference>
<comment type="caution">
    <text evidence="4">The sequence shown here is derived from an EMBL/GenBank/DDBJ whole genome shotgun (WGS) entry which is preliminary data.</text>
</comment>